<dbReference type="CDD" id="cd12215">
    <property type="entry name" value="ChiC_BD"/>
    <property type="match status" value="1"/>
</dbReference>
<evidence type="ECO:0000259" key="12">
    <source>
        <dbReference type="PROSITE" id="PS50093"/>
    </source>
</evidence>
<dbReference type="SUPFAM" id="SSF55486">
    <property type="entry name" value="Metalloproteases ('zincins'), catalytic domain"/>
    <property type="match status" value="1"/>
</dbReference>
<dbReference type="Gene3D" id="3.10.450.40">
    <property type="match status" value="1"/>
</dbReference>
<keyword evidence="4" id="KW-0479">Metal-binding</keyword>
<dbReference type="Gene3D" id="3.10.450.490">
    <property type="match status" value="1"/>
</dbReference>
<dbReference type="CDD" id="cd09597">
    <property type="entry name" value="M4_TLP"/>
    <property type="match status" value="1"/>
</dbReference>
<dbReference type="Pfam" id="PF18911">
    <property type="entry name" value="PKD_4"/>
    <property type="match status" value="1"/>
</dbReference>
<dbReference type="EC" id="3.4.24.-" evidence="11"/>
<dbReference type="Pfam" id="PF03413">
    <property type="entry name" value="PepSY"/>
    <property type="match status" value="1"/>
</dbReference>
<evidence type="ECO:0000256" key="8">
    <source>
        <dbReference type="ARBA" id="ARBA00023049"/>
    </source>
</evidence>
<protein>
    <recommendedName>
        <fullName evidence="11">Neutral metalloproteinase</fullName>
        <ecNumber evidence="11">3.4.24.-</ecNumber>
    </recommendedName>
</protein>
<dbReference type="InterPro" id="IPR035986">
    <property type="entry name" value="PKD_dom_sf"/>
</dbReference>
<dbReference type="InterPro" id="IPR003610">
    <property type="entry name" value="CBM5/12"/>
</dbReference>
<evidence type="ECO:0000256" key="10">
    <source>
        <dbReference type="PIRSR" id="PIRSR623612-1"/>
    </source>
</evidence>
<feature type="chain" id="PRO_5033103622" description="Neutral metalloproteinase" evidence="11">
    <location>
        <begin position="25"/>
        <end position="650"/>
    </location>
</feature>
<name>A0A849VHP6_9GAMM</name>
<dbReference type="InterPro" id="IPR000601">
    <property type="entry name" value="PKD_dom"/>
</dbReference>
<dbReference type="InterPro" id="IPR025711">
    <property type="entry name" value="PepSY"/>
</dbReference>
<evidence type="ECO:0000256" key="1">
    <source>
        <dbReference type="ARBA" id="ARBA00001947"/>
    </source>
</evidence>
<dbReference type="SMART" id="SM00089">
    <property type="entry name" value="PKD"/>
    <property type="match status" value="1"/>
</dbReference>
<reference evidence="13 14" key="1">
    <citation type="submission" date="2020-04" db="EMBL/GenBank/DDBJ databases">
        <title>Pseudoalteromonas caenipelagi sp. nov., isolated from a tidal flat.</title>
        <authorList>
            <person name="Park S."/>
            <person name="Yoon J.-H."/>
        </authorList>
    </citation>
    <scope>NUCLEOTIDE SEQUENCE [LARGE SCALE GENOMIC DNA]</scope>
    <source>
        <strain evidence="13 14">JBTF-M23</strain>
    </source>
</reference>
<feature type="domain" description="PKD" evidence="12">
    <location>
        <begin position="523"/>
        <end position="574"/>
    </location>
</feature>
<keyword evidence="11" id="KW-0964">Secreted</keyword>
<dbReference type="GO" id="GO:0046872">
    <property type="term" value="F:metal ion binding"/>
    <property type="evidence" value="ECO:0007669"/>
    <property type="project" value="UniProtKB-UniRule"/>
</dbReference>
<feature type="signal peptide" evidence="11">
    <location>
        <begin position="1"/>
        <end position="24"/>
    </location>
</feature>
<evidence type="ECO:0000256" key="9">
    <source>
        <dbReference type="ARBA" id="ARBA00023145"/>
    </source>
</evidence>
<dbReference type="GO" id="GO:0005975">
    <property type="term" value="P:carbohydrate metabolic process"/>
    <property type="evidence" value="ECO:0007669"/>
    <property type="project" value="InterPro"/>
</dbReference>
<proteinExistence type="inferred from homology"/>
<dbReference type="InterPro" id="IPR050728">
    <property type="entry name" value="Zinc_Metalloprotease_M4"/>
</dbReference>
<comment type="caution">
    <text evidence="13">The sequence shown here is derived from an EMBL/GenBank/DDBJ whole genome shotgun (WGS) entry which is preliminary data.</text>
</comment>
<comment type="similarity">
    <text evidence="2 11">Belongs to the peptidase M4 family.</text>
</comment>
<keyword evidence="6 11" id="KW-0378">Hydrolase</keyword>
<gene>
    <name evidence="13" type="ORF">HG263_16990</name>
</gene>
<dbReference type="Gene3D" id="3.10.170.10">
    <property type="match status" value="1"/>
</dbReference>
<dbReference type="InterPro" id="IPR013856">
    <property type="entry name" value="Peptidase_M4_domain"/>
</dbReference>
<dbReference type="CDD" id="cd00146">
    <property type="entry name" value="PKD"/>
    <property type="match status" value="1"/>
</dbReference>
<dbReference type="SUPFAM" id="SSF51055">
    <property type="entry name" value="Carbohydrate binding domain"/>
    <property type="match status" value="1"/>
</dbReference>
<dbReference type="InterPro" id="IPR036573">
    <property type="entry name" value="CBM_sf_5/12"/>
</dbReference>
<dbReference type="Pfam" id="PF01447">
    <property type="entry name" value="Peptidase_M4"/>
    <property type="match status" value="1"/>
</dbReference>
<evidence type="ECO:0000313" key="14">
    <source>
        <dbReference type="Proteomes" id="UP000586305"/>
    </source>
</evidence>
<dbReference type="InterPro" id="IPR022409">
    <property type="entry name" value="PKD/Chitinase_dom"/>
</dbReference>
<dbReference type="SUPFAM" id="SSF49299">
    <property type="entry name" value="PKD domain"/>
    <property type="match status" value="1"/>
</dbReference>
<dbReference type="GO" id="GO:0004553">
    <property type="term" value="F:hydrolase activity, hydrolyzing O-glycosyl compounds"/>
    <property type="evidence" value="ECO:0007669"/>
    <property type="project" value="InterPro"/>
</dbReference>
<accession>A0A849VHP6</accession>
<keyword evidence="3 11" id="KW-0645">Protease</keyword>
<dbReference type="GO" id="GO:0006508">
    <property type="term" value="P:proteolysis"/>
    <property type="evidence" value="ECO:0007669"/>
    <property type="project" value="UniProtKB-KW"/>
</dbReference>
<dbReference type="InterPro" id="IPR023612">
    <property type="entry name" value="Peptidase_M4"/>
</dbReference>
<evidence type="ECO:0000256" key="7">
    <source>
        <dbReference type="ARBA" id="ARBA00022833"/>
    </source>
</evidence>
<dbReference type="GO" id="GO:0005576">
    <property type="term" value="C:extracellular region"/>
    <property type="evidence" value="ECO:0007669"/>
    <property type="project" value="UniProtKB-SubCell"/>
</dbReference>
<dbReference type="Gene3D" id="2.10.10.20">
    <property type="entry name" value="Carbohydrate-binding module superfamily 5/12"/>
    <property type="match status" value="1"/>
</dbReference>
<dbReference type="AlphaFoldDB" id="A0A849VHP6"/>
<dbReference type="Pfam" id="PF02868">
    <property type="entry name" value="Peptidase_M4_C"/>
    <property type="match status" value="1"/>
</dbReference>
<dbReference type="SMART" id="SM00495">
    <property type="entry name" value="ChtBD3"/>
    <property type="match status" value="1"/>
</dbReference>
<evidence type="ECO:0000313" key="13">
    <source>
        <dbReference type="EMBL" id="NOU52228.1"/>
    </source>
</evidence>
<comment type="cofactor">
    <cofactor evidence="1 11">
        <name>Zn(2+)</name>
        <dbReference type="ChEBI" id="CHEBI:29105"/>
    </cofactor>
</comment>
<keyword evidence="7 11" id="KW-0862">Zinc</keyword>
<keyword evidence="8 11" id="KW-0482">Metalloprotease</keyword>
<dbReference type="PANTHER" id="PTHR33794:SF1">
    <property type="entry name" value="BACILLOLYSIN"/>
    <property type="match status" value="1"/>
</dbReference>
<dbReference type="Gene3D" id="1.10.390.10">
    <property type="entry name" value="Neutral Protease Domain 2"/>
    <property type="match status" value="1"/>
</dbReference>
<keyword evidence="9" id="KW-0865">Zymogen</keyword>
<dbReference type="Gene3D" id="2.60.40.10">
    <property type="entry name" value="Immunoglobulins"/>
    <property type="match status" value="1"/>
</dbReference>
<dbReference type="InterPro" id="IPR001570">
    <property type="entry name" value="Peptidase_M4_C_domain"/>
</dbReference>
<comment type="subcellular location">
    <subcellularLocation>
        <location evidence="11">Secreted</location>
    </subcellularLocation>
</comment>
<comment type="function">
    <text evidence="11">Extracellular zinc metalloprotease.</text>
</comment>
<dbReference type="EMBL" id="JABBPG010000008">
    <property type="protein sequence ID" value="NOU52228.1"/>
    <property type="molecule type" value="Genomic_DNA"/>
</dbReference>
<dbReference type="Proteomes" id="UP000586305">
    <property type="component" value="Unassembled WGS sequence"/>
</dbReference>
<dbReference type="InterPro" id="IPR027268">
    <property type="entry name" value="Peptidase_M4/M1_CTD_sf"/>
</dbReference>
<evidence type="ECO:0000256" key="4">
    <source>
        <dbReference type="ARBA" id="ARBA00022723"/>
    </source>
</evidence>
<dbReference type="InterPro" id="IPR013783">
    <property type="entry name" value="Ig-like_fold"/>
</dbReference>
<evidence type="ECO:0000256" key="6">
    <source>
        <dbReference type="ARBA" id="ARBA00022801"/>
    </source>
</evidence>
<dbReference type="GO" id="GO:0030246">
    <property type="term" value="F:carbohydrate binding"/>
    <property type="evidence" value="ECO:0007669"/>
    <property type="project" value="InterPro"/>
</dbReference>
<evidence type="ECO:0000256" key="3">
    <source>
        <dbReference type="ARBA" id="ARBA00022670"/>
    </source>
</evidence>
<feature type="active site" evidence="10">
    <location>
        <position position="343"/>
    </location>
</feature>
<evidence type="ECO:0000256" key="5">
    <source>
        <dbReference type="ARBA" id="ARBA00022729"/>
    </source>
</evidence>
<feature type="active site" description="Proton donor" evidence="10">
    <location>
        <position position="420"/>
    </location>
</feature>
<dbReference type="RefSeq" id="WP_171627285.1">
    <property type="nucleotide sequence ID" value="NZ_JABBPG010000008.1"/>
</dbReference>
<organism evidence="13 14">
    <name type="scientific">Pseudoalteromonas caenipelagi</name>
    <dbReference type="NCBI Taxonomy" id="2726988"/>
    <lineage>
        <taxon>Bacteria</taxon>
        <taxon>Pseudomonadati</taxon>
        <taxon>Pseudomonadota</taxon>
        <taxon>Gammaproteobacteria</taxon>
        <taxon>Alteromonadales</taxon>
        <taxon>Pseudoalteromonadaceae</taxon>
        <taxon>Pseudoalteromonas</taxon>
    </lineage>
</organism>
<evidence type="ECO:0000256" key="2">
    <source>
        <dbReference type="ARBA" id="ARBA00009388"/>
    </source>
</evidence>
<dbReference type="PANTHER" id="PTHR33794">
    <property type="entry name" value="BACILLOLYSIN"/>
    <property type="match status" value="1"/>
</dbReference>
<keyword evidence="14" id="KW-1185">Reference proteome</keyword>
<keyword evidence="5 11" id="KW-0732">Signal</keyword>
<sequence length="650" mass="72395">MKNKINKHQYLLVLFAFSTSSVCAAERVDASAFYAALKHSQSVYTTSDLTVHTLLRDAQTLRQVLLPSGITKMRKQQYYQGLPLLGESFVVGLKNYNIYSLYGDVITHISDDITSTVPKITAQVAIRKALENTQLSRSAVQNTTQKLHVWLDDSNKAHLVWLVSFYSDVVVPTRPYFIIDAHSGHILKQWEGLTHASTPIKASGPGGNGKTGLYYYGAEDGLAKFDAIERQGTCYLDSANVTTYDMRNTTGELHLHEFACSENTTREVNGAFSPLNDAHAFAQLTDKMFNEWVNTSALTTKIKMRVHYGQDRAAAFWNGEFVTLGDGTQKTYPSATLSVTSHEIAHGFTEQHSQLVYSGQSGGLNEAYSDITAAALNQFVHQQFNWQIGDKLLKEPGTVRSMDNPKMSHTSQYVEGTGVHRSSGIFNKAFYELATTTGWSIKKAFKLFTLANQLYWTSDATFESAGQGLYQAALDLNYCVNDVVLAMESVGVYDSGVKNDSYCPSQDHDAGPTALFTYNKTQLQVSFTDHSTDDNGIASYYWDFGDGQSSTLASPTHIYQQPGSYQVRLTAMDSKNTLDHTLQTIQVVSDSCHVAAWKPEQIYRYPDKAAYNNLVYRAQWWTKGSRPDLNSGNGKVWRYVEPCLVSSTDR</sequence>
<evidence type="ECO:0000256" key="11">
    <source>
        <dbReference type="RuleBase" id="RU366073"/>
    </source>
</evidence>
<dbReference type="PRINTS" id="PR00730">
    <property type="entry name" value="THERMOLYSIN"/>
</dbReference>
<dbReference type="GO" id="GO:0004222">
    <property type="term" value="F:metalloendopeptidase activity"/>
    <property type="evidence" value="ECO:0007669"/>
    <property type="project" value="UniProtKB-UniRule"/>
</dbReference>
<dbReference type="PROSITE" id="PS50093">
    <property type="entry name" value="PKD"/>
    <property type="match status" value="1"/>
</dbReference>